<dbReference type="RefSeq" id="WP_092544245.1">
    <property type="nucleotide sequence ID" value="NZ_FOKV01000008.1"/>
</dbReference>
<gene>
    <name evidence="2" type="ORF">SAMN04487907_108171</name>
</gene>
<dbReference type="Proteomes" id="UP000199438">
    <property type="component" value="Unassembled WGS sequence"/>
</dbReference>
<dbReference type="EMBL" id="FOKV01000008">
    <property type="protein sequence ID" value="SFC76781.1"/>
    <property type="molecule type" value="Genomic_DNA"/>
</dbReference>
<feature type="transmembrane region" description="Helical" evidence="1">
    <location>
        <begin position="72"/>
        <end position="90"/>
    </location>
</feature>
<feature type="transmembrane region" description="Helical" evidence="1">
    <location>
        <begin position="47"/>
        <end position="66"/>
    </location>
</feature>
<dbReference type="STRING" id="1334022.SAMN04487907_108171"/>
<keyword evidence="1" id="KW-0472">Membrane</keyword>
<organism evidence="2 3">
    <name type="scientific">Zunongwangia mangrovi</name>
    <dbReference type="NCBI Taxonomy" id="1334022"/>
    <lineage>
        <taxon>Bacteria</taxon>
        <taxon>Pseudomonadati</taxon>
        <taxon>Bacteroidota</taxon>
        <taxon>Flavobacteriia</taxon>
        <taxon>Flavobacteriales</taxon>
        <taxon>Flavobacteriaceae</taxon>
        <taxon>Zunongwangia</taxon>
    </lineage>
</organism>
<reference evidence="3" key="1">
    <citation type="submission" date="2016-10" db="EMBL/GenBank/DDBJ databases">
        <authorList>
            <person name="Varghese N."/>
            <person name="Submissions S."/>
        </authorList>
    </citation>
    <scope>NUCLEOTIDE SEQUENCE [LARGE SCALE GENOMIC DNA]</scope>
    <source>
        <strain evidence="3">DSM 24499</strain>
    </source>
</reference>
<feature type="transmembrane region" description="Helical" evidence="1">
    <location>
        <begin position="15"/>
        <end position="35"/>
    </location>
</feature>
<evidence type="ECO:0000313" key="2">
    <source>
        <dbReference type="EMBL" id="SFC76781.1"/>
    </source>
</evidence>
<keyword evidence="1" id="KW-1133">Transmembrane helix</keyword>
<keyword evidence="3" id="KW-1185">Reference proteome</keyword>
<protein>
    <submittedName>
        <fullName evidence="2">Uncharacterized protein</fullName>
    </submittedName>
</protein>
<name>A0A1I1LUM2_9FLAO</name>
<keyword evidence="1" id="KW-0812">Transmembrane</keyword>
<accession>A0A1I1LUM2</accession>
<evidence type="ECO:0000256" key="1">
    <source>
        <dbReference type="SAM" id="Phobius"/>
    </source>
</evidence>
<dbReference type="AlphaFoldDB" id="A0A1I1LUM2"/>
<proteinExistence type="predicted"/>
<sequence length="93" mass="10071">MTLYAKLNKEFSHNFLGYSALAMIVSTCLGGIAIMTTLMHGHDALQMFLVFISVAICSAHNASILTVQKPSIVFHLFTSSVLINTLLIIGNSI</sequence>
<evidence type="ECO:0000313" key="3">
    <source>
        <dbReference type="Proteomes" id="UP000199438"/>
    </source>
</evidence>
<dbReference type="OrthoDB" id="1467832at2"/>